<sequence>EHLGVEEEFSTSVEFVEESVIRFSSSGRRMSPIHRYFLRGLRAFFCPTFRKDLNALTVFVIHHWRKDGVVLARRRKRNGVMIAVTVVVLCTGHG</sequence>
<dbReference type="EMBL" id="LXQA010166557">
    <property type="protein sequence ID" value="MCI28557.1"/>
    <property type="molecule type" value="Genomic_DNA"/>
</dbReference>
<organism evidence="1 2">
    <name type="scientific">Trifolium medium</name>
    <dbReference type="NCBI Taxonomy" id="97028"/>
    <lineage>
        <taxon>Eukaryota</taxon>
        <taxon>Viridiplantae</taxon>
        <taxon>Streptophyta</taxon>
        <taxon>Embryophyta</taxon>
        <taxon>Tracheophyta</taxon>
        <taxon>Spermatophyta</taxon>
        <taxon>Magnoliopsida</taxon>
        <taxon>eudicotyledons</taxon>
        <taxon>Gunneridae</taxon>
        <taxon>Pentapetalae</taxon>
        <taxon>rosids</taxon>
        <taxon>fabids</taxon>
        <taxon>Fabales</taxon>
        <taxon>Fabaceae</taxon>
        <taxon>Papilionoideae</taxon>
        <taxon>50 kb inversion clade</taxon>
        <taxon>NPAAA clade</taxon>
        <taxon>Hologalegina</taxon>
        <taxon>IRL clade</taxon>
        <taxon>Trifolieae</taxon>
        <taxon>Trifolium</taxon>
    </lineage>
</organism>
<keyword evidence="2" id="KW-1185">Reference proteome</keyword>
<comment type="caution">
    <text evidence="1">The sequence shown here is derived from an EMBL/GenBank/DDBJ whole genome shotgun (WGS) entry which is preliminary data.</text>
</comment>
<evidence type="ECO:0000313" key="2">
    <source>
        <dbReference type="Proteomes" id="UP000265520"/>
    </source>
</evidence>
<evidence type="ECO:0000313" key="1">
    <source>
        <dbReference type="EMBL" id="MCI28557.1"/>
    </source>
</evidence>
<feature type="non-terminal residue" evidence="1">
    <location>
        <position position="1"/>
    </location>
</feature>
<accession>A0A392QWZ9</accession>
<protein>
    <submittedName>
        <fullName evidence="1">Uncharacterized protein</fullName>
    </submittedName>
</protein>
<dbReference type="Proteomes" id="UP000265520">
    <property type="component" value="Unassembled WGS sequence"/>
</dbReference>
<dbReference type="AlphaFoldDB" id="A0A392QWZ9"/>
<reference evidence="1 2" key="1">
    <citation type="journal article" date="2018" name="Front. Plant Sci.">
        <title>Red Clover (Trifolium pratense) and Zigzag Clover (T. medium) - A Picture of Genomic Similarities and Differences.</title>
        <authorList>
            <person name="Dluhosova J."/>
            <person name="Istvanek J."/>
            <person name="Nedelnik J."/>
            <person name="Repkova J."/>
        </authorList>
    </citation>
    <scope>NUCLEOTIDE SEQUENCE [LARGE SCALE GENOMIC DNA]</scope>
    <source>
        <strain evidence="2">cv. 10/8</strain>
        <tissue evidence="1">Leaf</tissue>
    </source>
</reference>
<proteinExistence type="predicted"/>
<name>A0A392QWZ9_9FABA</name>